<dbReference type="SUPFAM" id="SSF161070">
    <property type="entry name" value="SNF-like"/>
    <property type="match status" value="1"/>
</dbReference>
<feature type="transmembrane region" description="Helical" evidence="1">
    <location>
        <begin position="250"/>
        <end position="271"/>
    </location>
</feature>
<keyword evidence="1" id="KW-0812">Transmembrane</keyword>
<evidence type="ECO:0000313" key="3">
    <source>
        <dbReference type="Proteomes" id="UP000442109"/>
    </source>
</evidence>
<sequence>MDISMQNRFASLFIAALLPLLLFRWFVPSPAGQLDFWLMWLVAMVVVGLPLLYAEIGLAHRSQKTPAQGIQELTRQADTTPIWRSFVWLTVLLSLVVAALSINAVSNNVLEATAQMGMSLDIPGYALAVGMVVIAGLLSLLGATTLVASLALIAIAFVMAALPNLSSLALIMTESSLGEWARAVTLALVSVGVGTGLYWFNNPLVSRDPNHSTEAGRNTREIATKTVLPIWLTQLVIGSVALIFSSTSFAPVTALVYALGVLAAGAFFMHYASSQIATRFGRFGLGIATVISIVLTILLVVTATPKVLTMLLVALSVLSALVLAIFSGWLMKISHMRKSLNFKSEGIYNLWRVAIRILVPALIIAAVVGWFVS</sequence>
<comment type="caution">
    <text evidence="2">The sequence shown here is derived from an EMBL/GenBank/DDBJ whole genome shotgun (WGS) entry which is preliminary data.</text>
</comment>
<feature type="transmembrane region" description="Helical" evidence="1">
    <location>
        <begin position="222"/>
        <end position="244"/>
    </location>
</feature>
<reference evidence="2 3" key="1">
    <citation type="journal article" date="2019" name="PLoS ONE">
        <title>Pup mortality in New Zealand sea lions (Phocarctos hookeri) at Enderby Island, Auckland Islands, 2013-18.</title>
        <authorList>
            <person name="Michael S.A."/>
            <person name="Hayman D.T.S."/>
            <person name="Gray R."/>
            <person name="Zhang J."/>
            <person name="Rogers L."/>
            <person name="Roe W.D."/>
        </authorList>
    </citation>
    <scope>NUCLEOTIDE SEQUENCE [LARGE SCALE GENOMIC DNA]</scope>
    <source>
        <strain evidence="2 3">SM868</strain>
    </source>
</reference>
<feature type="transmembrane region" description="Helical" evidence="1">
    <location>
        <begin position="81"/>
        <end position="102"/>
    </location>
</feature>
<feature type="transmembrane region" description="Helical" evidence="1">
    <location>
        <begin position="122"/>
        <end position="143"/>
    </location>
</feature>
<feature type="transmembrane region" description="Helical" evidence="1">
    <location>
        <begin position="39"/>
        <end position="60"/>
    </location>
</feature>
<dbReference type="OrthoDB" id="6650147at2"/>
<evidence type="ECO:0000256" key="1">
    <source>
        <dbReference type="SAM" id="Phobius"/>
    </source>
</evidence>
<gene>
    <name evidence="2" type="ORF">GB996_09510</name>
</gene>
<dbReference type="Proteomes" id="UP000442109">
    <property type="component" value="Unassembled WGS sequence"/>
</dbReference>
<evidence type="ECO:0000313" key="2">
    <source>
        <dbReference type="EMBL" id="MUG33032.1"/>
    </source>
</evidence>
<feature type="transmembrane region" description="Helical" evidence="1">
    <location>
        <begin position="307"/>
        <end position="330"/>
    </location>
</feature>
<feature type="transmembrane region" description="Helical" evidence="1">
    <location>
        <begin position="183"/>
        <end position="201"/>
    </location>
</feature>
<dbReference type="InterPro" id="IPR037272">
    <property type="entry name" value="SNS_sf"/>
</dbReference>
<dbReference type="AlphaFoldDB" id="A0A844M252"/>
<feature type="transmembrane region" description="Helical" evidence="1">
    <location>
        <begin position="350"/>
        <end position="372"/>
    </location>
</feature>
<organism evidence="2 3">
    <name type="scientific">Psychrobacter sanguinis</name>
    <dbReference type="NCBI Taxonomy" id="861445"/>
    <lineage>
        <taxon>Bacteria</taxon>
        <taxon>Pseudomonadati</taxon>
        <taxon>Pseudomonadota</taxon>
        <taxon>Gammaproteobacteria</taxon>
        <taxon>Moraxellales</taxon>
        <taxon>Moraxellaceae</taxon>
        <taxon>Psychrobacter</taxon>
    </lineage>
</organism>
<feature type="transmembrane region" description="Helical" evidence="1">
    <location>
        <begin position="283"/>
        <end position="301"/>
    </location>
</feature>
<protein>
    <submittedName>
        <fullName evidence="2">Uncharacterized protein</fullName>
    </submittedName>
</protein>
<proteinExistence type="predicted"/>
<keyword evidence="1" id="KW-0472">Membrane</keyword>
<feature type="transmembrane region" description="Helical" evidence="1">
    <location>
        <begin position="150"/>
        <end position="171"/>
    </location>
</feature>
<accession>A0A844M252</accession>
<name>A0A844M252_9GAMM</name>
<keyword evidence="3" id="KW-1185">Reference proteome</keyword>
<keyword evidence="1" id="KW-1133">Transmembrane helix</keyword>
<feature type="transmembrane region" description="Helical" evidence="1">
    <location>
        <begin position="9"/>
        <end position="27"/>
    </location>
</feature>
<dbReference type="EMBL" id="WFKQ01000009">
    <property type="protein sequence ID" value="MUG33032.1"/>
    <property type="molecule type" value="Genomic_DNA"/>
</dbReference>